<dbReference type="GO" id="GO:0005737">
    <property type="term" value="C:cytoplasm"/>
    <property type="evidence" value="ECO:0007669"/>
    <property type="project" value="TreeGrafter"/>
</dbReference>
<dbReference type="GO" id="GO:0004077">
    <property type="term" value="F:biotin--[biotin carboxyl-carrier protein] ligase activity"/>
    <property type="evidence" value="ECO:0007669"/>
    <property type="project" value="UniProtKB-EC"/>
</dbReference>
<comment type="caution">
    <text evidence="8">The sequence shown here is derived from an EMBL/GenBank/DDBJ whole genome shotgun (WGS) entry which is preliminary data.</text>
</comment>
<evidence type="ECO:0000256" key="3">
    <source>
        <dbReference type="ARBA" id="ARBA00022840"/>
    </source>
</evidence>
<dbReference type="Gene3D" id="3.30.930.10">
    <property type="entry name" value="Bira Bifunctional Protein, Domain 2"/>
    <property type="match status" value="1"/>
</dbReference>
<dbReference type="Gene3D" id="2.30.30.100">
    <property type="match status" value="1"/>
</dbReference>
<dbReference type="Pfam" id="PF03099">
    <property type="entry name" value="BPL_LplA_LipB"/>
    <property type="match status" value="1"/>
</dbReference>
<keyword evidence="2" id="KW-0547">Nucleotide-binding</keyword>
<name>A0A9W6MNX0_9PROT</name>
<reference evidence="8" key="1">
    <citation type="journal article" date="2014" name="Int. J. Syst. Evol. Microbiol.">
        <title>Complete genome sequence of Corynebacterium casei LMG S-19264T (=DSM 44701T), isolated from a smear-ripened cheese.</title>
        <authorList>
            <consortium name="US DOE Joint Genome Institute (JGI-PGF)"/>
            <person name="Walter F."/>
            <person name="Albersmeier A."/>
            <person name="Kalinowski J."/>
            <person name="Ruckert C."/>
        </authorList>
    </citation>
    <scope>NUCLEOTIDE SEQUENCE</scope>
    <source>
        <strain evidence="8">VKM B-1513</strain>
    </source>
</reference>
<dbReference type="RefSeq" id="WP_271186744.1">
    <property type="nucleotide sequence ID" value="NZ_BSFE01000004.1"/>
</dbReference>
<keyword evidence="1 8" id="KW-0436">Ligase</keyword>
<dbReference type="NCBIfam" id="TIGR00121">
    <property type="entry name" value="birA_ligase"/>
    <property type="match status" value="1"/>
</dbReference>
<dbReference type="InterPro" id="IPR008988">
    <property type="entry name" value="Transcriptional_repressor_C"/>
</dbReference>
<keyword evidence="9" id="KW-1185">Reference proteome</keyword>
<evidence type="ECO:0000256" key="4">
    <source>
        <dbReference type="ARBA" id="ARBA00023267"/>
    </source>
</evidence>
<evidence type="ECO:0000313" key="9">
    <source>
        <dbReference type="Proteomes" id="UP001143486"/>
    </source>
</evidence>
<comment type="catalytic activity">
    <reaction evidence="6">
        <text>biotin + L-lysyl-[protein] + ATP = N(6)-biotinyl-L-lysyl-[protein] + AMP + diphosphate + H(+)</text>
        <dbReference type="Rhea" id="RHEA:11756"/>
        <dbReference type="Rhea" id="RHEA-COMP:9752"/>
        <dbReference type="Rhea" id="RHEA-COMP:10505"/>
        <dbReference type="ChEBI" id="CHEBI:15378"/>
        <dbReference type="ChEBI" id="CHEBI:29969"/>
        <dbReference type="ChEBI" id="CHEBI:30616"/>
        <dbReference type="ChEBI" id="CHEBI:33019"/>
        <dbReference type="ChEBI" id="CHEBI:57586"/>
        <dbReference type="ChEBI" id="CHEBI:83144"/>
        <dbReference type="ChEBI" id="CHEBI:456215"/>
        <dbReference type="EC" id="6.3.4.15"/>
    </reaction>
</comment>
<dbReference type="Pfam" id="PF02237">
    <property type="entry name" value="BPL_C"/>
    <property type="match status" value="1"/>
</dbReference>
<evidence type="ECO:0000256" key="6">
    <source>
        <dbReference type="ARBA" id="ARBA00047846"/>
    </source>
</evidence>
<dbReference type="InterPro" id="IPR004143">
    <property type="entry name" value="BPL_LPL_catalytic"/>
</dbReference>
<dbReference type="PANTHER" id="PTHR12835">
    <property type="entry name" value="BIOTIN PROTEIN LIGASE"/>
    <property type="match status" value="1"/>
</dbReference>
<reference evidence="8" key="2">
    <citation type="submission" date="2023-01" db="EMBL/GenBank/DDBJ databases">
        <authorList>
            <person name="Sun Q."/>
            <person name="Evtushenko L."/>
        </authorList>
    </citation>
    <scope>NUCLEOTIDE SEQUENCE</scope>
    <source>
        <strain evidence="8">VKM B-1513</strain>
    </source>
</reference>
<dbReference type="InterPro" id="IPR004408">
    <property type="entry name" value="Biotin_CoA_COase_ligase"/>
</dbReference>
<evidence type="ECO:0000256" key="1">
    <source>
        <dbReference type="ARBA" id="ARBA00022598"/>
    </source>
</evidence>
<dbReference type="EC" id="6.3.4.15" evidence="5"/>
<feature type="domain" description="BPL/LPL catalytic" evidence="7">
    <location>
        <begin position="1"/>
        <end position="180"/>
    </location>
</feature>
<evidence type="ECO:0000313" key="8">
    <source>
        <dbReference type="EMBL" id="GLK52376.1"/>
    </source>
</evidence>
<gene>
    <name evidence="8" type="ORF">GCM10017621_18840</name>
</gene>
<dbReference type="InterPro" id="IPR003142">
    <property type="entry name" value="BPL_C"/>
</dbReference>
<sequence>MSAPSPAIEWLDETQSTNADARERALAGERGPLWIAARRQLAGRGRRGRAWTGLEGNLFTTGLYTFQAEPGRVAELSFAAALAVAEVCDTALRDPAATRVKWPNDVLVNRRKVSGILLESGQAPGGGLWLALGIGINLAAAPDDSERPATSLAAAGGAIPREQALDTLVDAFERWRRRWLQDGFGPLRDGWLARAHGLGERCEARLQNETVSGVFADLGPDGSLRLDLDDGGRRYISAGDVFFPAGVTAPALRRD</sequence>
<dbReference type="Proteomes" id="UP001143486">
    <property type="component" value="Unassembled WGS sequence"/>
</dbReference>
<dbReference type="SUPFAM" id="SSF55681">
    <property type="entry name" value="Class II aaRS and biotin synthetases"/>
    <property type="match status" value="1"/>
</dbReference>
<evidence type="ECO:0000256" key="5">
    <source>
        <dbReference type="ARBA" id="ARBA00024227"/>
    </source>
</evidence>
<proteinExistence type="predicted"/>
<evidence type="ECO:0000256" key="2">
    <source>
        <dbReference type="ARBA" id="ARBA00022741"/>
    </source>
</evidence>
<dbReference type="InterPro" id="IPR045864">
    <property type="entry name" value="aa-tRNA-synth_II/BPL/LPL"/>
</dbReference>
<dbReference type="CDD" id="cd16442">
    <property type="entry name" value="BPL"/>
    <property type="match status" value="1"/>
</dbReference>
<protein>
    <recommendedName>
        <fullName evidence="5">biotin--[biotin carboxyl-carrier protein] ligase</fullName>
        <ecNumber evidence="5">6.3.4.15</ecNumber>
    </recommendedName>
</protein>
<dbReference type="EMBL" id="BSFE01000004">
    <property type="protein sequence ID" value="GLK52376.1"/>
    <property type="molecule type" value="Genomic_DNA"/>
</dbReference>
<dbReference type="PROSITE" id="PS51733">
    <property type="entry name" value="BPL_LPL_CATALYTIC"/>
    <property type="match status" value="1"/>
</dbReference>
<accession>A0A9W6MNX0</accession>
<evidence type="ECO:0000259" key="7">
    <source>
        <dbReference type="PROSITE" id="PS51733"/>
    </source>
</evidence>
<organism evidence="8 9">
    <name type="scientific">Maricaulis virginensis</name>
    <dbReference type="NCBI Taxonomy" id="144022"/>
    <lineage>
        <taxon>Bacteria</taxon>
        <taxon>Pseudomonadati</taxon>
        <taxon>Pseudomonadota</taxon>
        <taxon>Alphaproteobacteria</taxon>
        <taxon>Maricaulales</taxon>
        <taxon>Maricaulaceae</taxon>
        <taxon>Maricaulis</taxon>
    </lineage>
</organism>
<dbReference type="AlphaFoldDB" id="A0A9W6MNX0"/>
<keyword evidence="3" id="KW-0067">ATP-binding</keyword>
<dbReference type="GO" id="GO:0005524">
    <property type="term" value="F:ATP binding"/>
    <property type="evidence" value="ECO:0007669"/>
    <property type="project" value="UniProtKB-KW"/>
</dbReference>
<dbReference type="SUPFAM" id="SSF50037">
    <property type="entry name" value="C-terminal domain of transcriptional repressors"/>
    <property type="match status" value="1"/>
</dbReference>
<dbReference type="PANTHER" id="PTHR12835:SF5">
    <property type="entry name" value="BIOTIN--PROTEIN LIGASE"/>
    <property type="match status" value="1"/>
</dbReference>
<keyword evidence="4" id="KW-0092">Biotin</keyword>